<dbReference type="Gene3D" id="1.25.40.10">
    <property type="entry name" value="Tetratricopeptide repeat domain"/>
    <property type="match status" value="1"/>
</dbReference>
<dbReference type="InterPro" id="IPR011990">
    <property type="entry name" value="TPR-like_helical_dom_sf"/>
</dbReference>
<evidence type="ECO:0000313" key="3">
    <source>
        <dbReference type="EMBL" id="SDU56902.1"/>
    </source>
</evidence>
<dbReference type="EMBL" id="FNLL01000013">
    <property type="protein sequence ID" value="SDU56902.1"/>
    <property type="molecule type" value="Genomic_DNA"/>
</dbReference>
<dbReference type="Pfam" id="PF03781">
    <property type="entry name" value="FGE-sulfatase"/>
    <property type="match status" value="1"/>
</dbReference>
<dbReference type="AlphaFoldDB" id="A0A1H2JKM8"/>
<dbReference type="SMART" id="SM00671">
    <property type="entry name" value="SEL1"/>
    <property type="match status" value="1"/>
</dbReference>
<dbReference type="InterPro" id="IPR006597">
    <property type="entry name" value="Sel1-like"/>
</dbReference>
<sequence length="344" mass="39381">MKKLLSFIVMIGLVISISHAENHQDFFLMLENSRKGDVEAMCDLGLAYFYGKKTLKDPFKAKCWIKKAYDNGSVRAEKIWAKLELWRYSGNCDQTFDDETLPEFSKGETFNEPVTGMAFVFIPKGCFIMGCHKHSGNCNKDERPAHKVCVDGFWMGKYEVSQEQWNRVMGENPSRFSSDLRHPVETVSFDDVQRFIQRLNAKTREKFLLPTEAQWEYACRNGGQKVTFPWGNESWRPEENCATCNSGEFHGQTAPVGSFFSNDLGLYDMGGNVKEWCLDVYHKKAYAKHAGKNPFYDSKGSSRVVRGGSFKDNTSHLRCTNRDKSIPGMRSDHIGFRLVITRDN</sequence>
<keyword evidence="4" id="KW-1185">Reference proteome</keyword>
<reference evidence="4" key="1">
    <citation type="submission" date="2016-10" db="EMBL/GenBank/DDBJ databases">
        <authorList>
            <person name="Varghese N."/>
            <person name="Submissions S."/>
        </authorList>
    </citation>
    <scope>NUCLEOTIDE SEQUENCE [LARGE SCALE GENOMIC DNA]</scope>
    <source>
        <strain evidence="4">DSM 3384</strain>
    </source>
</reference>
<evidence type="ECO:0000256" key="1">
    <source>
        <dbReference type="SAM" id="SignalP"/>
    </source>
</evidence>
<dbReference type="RefSeq" id="WP_092237309.1">
    <property type="nucleotide sequence ID" value="NZ_FNLL01000013.1"/>
</dbReference>
<gene>
    <name evidence="3" type="ORF">SAMN04487931_11348</name>
</gene>
<accession>A0A1H2JKM8</accession>
<keyword evidence="1" id="KW-0732">Signal</keyword>
<dbReference type="SUPFAM" id="SSF56436">
    <property type="entry name" value="C-type lectin-like"/>
    <property type="match status" value="1"/>
</dbReference>
<dbReference type="SUPFAM" id="SSF81901">
    <property type="entry name" value="HCP-like"/>
    <property type="match status" value="1"/>
</dbReference>
<dbReference type="PANTHER" id="PTHR23150">
    <property type="entry name" value="SULFATASE MODIFYING FACTOR 1, 2"/>
    <property type="match status" value="1"/>
</dbReference>
<dbReference type="GO" id="GO:0120147">
    <property type="term" value="F:formylglycine-generating oxidase activity"/>
    <property type="evidence" value="ECO:0007669"/>
    <property type="project" value="TreeGrafter"/>
</dbReference>
<feature type="domain" description="Sulfatase-modifying factor enzyme-like" evidence="2">
    <location>
        <begin position="118"/>
        <end position="339"/>
    </location>
</feature>
<dbReference type="InterPro" id="IPR051043">
    <property type="entry name" value="Sulfatase_Mod_Factor_Kinase"/>
</dbReference>
<protein>
    <submittedName>
        <fullName evidence="3">Formylglycine-generating enzyme, required for sulfatase activity, contains SUMF1/FGE domain</fullName>
    </submittedName>
</protein>
<organism evidence="3 4">
    <name type="scientific">Desulfobacula phenolica</name>
    <dbReference type="NCBI Taxonomy" id="90732"/>
    <lineage>
        <taxon>Bacteria</taxon>
        <taxon>Pseudomonadati</taxon>
        <taxon>Thermodesulfobacteriota</taxon>
        <taxon>Desulfobacteria</taxon>
        <taxon>Desulfobacterales</taxon>
        <taxon>Desulfobacteraceae</taxon>
        <taxon>Desulfobacula</taxon>
    </lineage>
</organism>
<dbReference type="PANTHER" id="PTHR23150:SF19">
    <property type="entry name" value="FORMYLGLYCINE-GENERATING ENZYME"/>
    <property type="match status" value="1"/>
</dbReference>
<dbReference type="InterPro" id="IPR005532">
    <property type="entry name" value="SUMF_dom"/>
</dbReference>
<feature type="chain" id="PRO_5011456250" evidence="1">
    <location>
        <begin position="21"/>
        <end position="344"/>
    </location>
</feature>
<dbReference type="InterPro" id="IPR042095">
    <property type="entry name" value="SUMF_sf"/>
</dbReference>
<evidence type="ECO:0000259" key="2">
    <source>
        <dbReference type="Pfam" id="PF03781"/>
    </source>
</evidence>
<evidence type="ECO:0000313" key="4">
    <source>
        <dbReference type="Proteomes" id="UP000199608"/>
    </source>
</evidence>
<feature type="signal peptide" evidence="1">
    <location>
        <begin position="1"/>
        <end position="20"/>
    </location>
</feature>
<proteinExistence type="predicted"/>
<dbReference type="Gene3D" id="3.90.1580.10">
    <property type="entry name" value="paralog of FGE (formylglycine-generating enzyme)"/>
    <property type="match status" value="1"/>
</dbReference>
<dbReference type="InterPro" id="IPR016187">
    <property type="entry name" value="CTDL_fold"/>
</dbReference>
<name>A0A1H2JKM8_9BACT</name>
<dbReference type="Proteomes" id="UP000199608">
    <property type="component" value="Unassembled WGS sequence"/>
</dbReference>